<sequence length="406" mass="45105">MGLKLTGRNERTRVSFVVSSSLNRATRVDSEWGELFFARRQKQSTTTCEARGQVVEPKLIITSLARGTWIGSKLTITGLARGTSTGPNVNTTCHAHAVRGRQAVQHVQEPLLAQQAVHERLLLYRFLGELRRAGEDVSYLGLQHEHGRGPQAAPDVWGHVQLQGQDLLPLVNDPDEASAPFSSHRFIIERRYAEAESAEGCARLWYQWSPRKLGVGMAPYLLKWNSCLCLLSTALLSNVVWKIMGKRGSAFPSAINLGQCLRTGWARTENLASVPGEVPMPPKYPLLRQGLLESLTDESTIAGEKSSFAMRLQIGTKVTNCGTLDRVKEYGVQRVTESTEYKVRSVTGTWKTCSTHLHGFRKGGSHAEPIENLGRETGMRYCQKVSSGRVSQKSDDHEYAQFLVPY</sequence>
<reference evidence="1 2" key="1">
    <citation type="submission" date="2015-07" db="EMBL/GenBank/DDBJ databases">
        <title>The genome of Eufriesea mexicana.</title>
        <authorList>
            <person name="Pan H."/>
            <person name="Kapheim K."/>
        </authorList>
    </citation>
    <scope>NUCLEOTIDE SEQUENCE [LARGE SCALE GENOMIC DNA]</scope>
    <source>
        <strain evidence="1">0111107269</strain>
        <tissue evidence="1">Whole body</tissue>
    </source>
</reference>
<accession>A0A310SGN1</accession>
<protein>
    <submittedName>
        <fullName evidence="1">Uncharacterized protein</fullName>
    </submittedName>
</protein>
<keyword evidence="2" id="KW-1185">Reference proteome</keyword>
<evidence type="ECO:0000313" key="1">
    <source>
        <dbReference type="EMBL" id="OAD53349.1"/>
    </source>
</evidence>
<proteinExistence type="predicted"/>
<gene>
    <name evidence="1" type="ORF">WN48_10435</name>
</gene>
<dbReference type="Proteomes" id="UP000250275">
    <property type="component" value="Unassembled WGS sequence"/>
</dbReference>
<evidence type="ECO:0000313" key="2">
    <source>
        <dbReference type="Proteomes" id="UP000250275"/>
    </source>
</evidence>
<dbReference type="AlphaFoldDB" id="A0A310SGN1"/>
<organism evidence="1 2">
    <name type="scientific">Eufriesea mexicana</name>
    <dbReference type="NCBI Taxonomy" id="516756"/>
    <lineage>
        <taxon>Eukaryota</taxon>
        <taxon>Metazoa</taxon>
        <taxon>Ecdysozoa</taxon>
        <taxon>Arthropoda</taxon>
        <taxon>Hexapoda</taxon>
        <taxon>Insecta</taxon>
        <taxon>Pterygota</taxon>
        <taxon>Neoptera</taxon>
        <taxon>Endopterygota</taxon>
        <taxon>Hymenoptera</taxon>
        <taxon>Apocrita</taxon>
        <taxon>Aculeata</taxon>
        <taxon>Apoidea</taxon>
        <taxon>Anthophila</taxon>
        <taxon>Apidae</taxon>
        <taxon>Eufriesea</taxon>
    </lineage>
</organism>
<name>A0A310SGN1_9HYME</name>
<dbReference type="EMBL" id="KQ767717">
    <property type="protein sequence ID" value="OAD53349.1"/>
    <property type="molecule type" value="Genomic_DNA"/>
</dbReference>